<feature type="compositionally biased region" description="Low complexity" evidence="1">
    <location>
        <begin position="655"/>
        <end position="666"/>
    </location>
</feature>
<dbReference type="Proteomes" id="UP001218188">
    <property type="component" value="Unassembled WGS sequence"/>
</dbReference>
<feature type="compositionally biased region" description="Low complexity" evidence="1">
    <location>
        <begin position="723"/>
        <end position="733"/>
    </location>
</feature>
<proteinExistence type="predicted"/>
<feature type="compositionally biased region" description="Low complexity" evidence="1">
    <location>
        <begin position="690"/>
        <end position="700"/>
    </location>
</feature>
<gene>
    <name evidence="2" type="ORF">C8F04DRAFT_1182336</name>
</gene>
<feature type="compositionally biased region" description="Low complexity" evidence="1">
    <location>
        <begin position="416"/>
        <end position="428"/>
    </location>
</feature>
<feature type="region of interest" description="Disordered" evidence="1">
    <location>
        <begin position="355"/>
        <end position="519"/>
    </location>
</feature>
<feature type="compositionally biased region" description="Gly residues" evidence="1">
    <location>
        <begin position="1010"/>
        <end position="1020"/>
    </location>
</feature>
<sequence>MGKRKRARVPKEDRQNLRNWAEGARETILTPHLERYADAFELGWRFEREVHRQICNEYHALVSWRLKDHEEPVLPLPFFDPNAPLPPDEKLSYEETQRREKRITSLNKRIRRWLKYRVTKLRKHVRTKVGSPTNPWSVLLAQLSKIHPPPKARQAYQQFMRESYATAIEPTVRARWAQTAAPGASVPTQEPPVDFRAKIARELFDALPQDVKDGYGARAKGESLAAREAFQKAMKEPPSTAPKDRQLAIDNLGLFLAPILRGIHERTGLHSVIILGGPMPEYGGDLRTVHVSYGRNRTAMASHFPQWAKERFNPVLSLMKEYLESAFNTDNHLPAAQDRLDAALPRSGALDGGKFTISPSAAAGSDSDSDDAASDSDGSDSDSSDESELEEAGRPRKKPKAAAKRASQVLSPIGNTSKKASKTAAGGTKAKGRLRKATAPSTPGQPTSGFAPAPTPTDGDAPGQSTSGFAPAPTPTDGDAPGQSTSGFAPAPTPTDGDAPGQSTSGFAPAPAPTDADTMMTSFTQIPPFWSTSGGAGPSNMVGAVPNAFSATPGAPLMFGSVPNVFSTLDGALGSLGGVGTIDPSSATINPVFLTLPSKLSTTSPPPDLTADRNADNNSNAGNNGDTDMPIDPVLLSADLASAAASGGLTIPNPASSARATSASTAGMGETPADDASSPPALNPTPPAPSAGATSPSTAGMGEAPADDASSPPALNPTPPAPSAGATSPSTAGMGEAPADDPPPTSFTGGRFERLEFPEAARLSQCLLPDRPRLPLPIGFTDAPRIAVVKTLRPKEVTTWVGAHRGTRMKADKIYDAGIANIAAYAQAWGTWWDSLQPEWRKRHSNGGWKTYEAYQPKWDWGSLASQGPNAGITLVAGLYFWGRAGSVKGEEWEAGNKAEWEAAIHDAQDYQEAQVKAWGVKSSLELSIYTCKILGISKEGLHRARWRHIKIIFFESYEEAAEKGLHTGKSRDGRLPQGAINGAKIGIRSAEGAEGRGGADSQKSAKWTGGAGKSAGGGRSWLQEGSNKIREGLRYEGARGGTKQVGAVITHFQDSCIVLDPGGPNIGQIQGIPEGKNRPAALRGAKKATLARDRLARGFQPSNQMATAVHFCLYITATAHVRDVFLFIAADLPLGRWHCGSSFRRFFNLSSWDEIKKEMSRYGRSWSRIM</sequence>
<evidence type="ECO:0000313" key="2">
    <source>
        <dbReference type="EMBL" id="KAJ7035430.1"/>
    </source>
</evidence>
<name>A0AAD6SX33_9AGAR</name>
<dbReference type="AlphaFoldDB" id="A0AAD6SX33"/>
<feature type="compositionally biased region" description="Polar residues" evidence="1">
    <location>
        <begin position="439"/>
        <end position="448"/>
    </location>
</feature>
<feature type="region of interest" description="Disordered" evidence="1">
    <location>
        <begin position="990"/>
        <end position="1024"/>
    </location>
</feature>
<reference evidence="2" key="1">
    <citation type="submission" date="2023-03" db="EMBL/GenBank/DDBJ databases">
        <title>Massive genome expansion in bonnet fungi (Mycena s.s.) driven by repeated elements and novel gene families across ecological guilds.</title>
        <authorList>
            <consortium name="Lawrence Berkeley National Laboratory"/>
            <person name="Harder C.B."/>
            <person name="Miyauchi S."/>
            <person name="Viragh M."/>
            <person name="Kuo A."/>
            <person name="Thoen E."/>
            <person name="Andreopoulos B."/>
            <person name="Lu D."/>
            <person name="Skrede I."/>
            <person name="Drula E."/>
            <person name="Henrissat B."/>
            <person name="Morin E."/>
            <person name="Kohler A."/>
            <person name="Barry K."/>
            <person name="LaButti K."/>
            <person name="Morin E."/>
            <person name="Salamov A."/>
            <person name="Lipzen A."/>
            <person name="Mereny Z."/>
            <person name="Hegedus B."/>
            <person name="Baldrian P."/>
            <person name="Stursova M."/>
            <person name="Weitz H."/>
            <person name="Taylor A."/>
            <person name="Grigoriev I.V."/>
            <person name="Nagy L.G."/>
            <person name="Martin F."/>
            <person name="Kauserud H."/>
        </authorList>
    </citation>
    <scope>NUCLEOTIDE SEQUENCE</scope>
    <source>
        <strain evidence="2">CBHHK200</strain>
    </source>
</reference>
<comment type="caution">
    <text evidence="2">The sequence shown here is derived from an EMBL/GenBank/DDBJ whole genome shotgun (WGS) entry which is preliminary data.</text>
</comment>
<feature type="compositionally biased region" description="Low complexity" evidence="1">
    <location>
        <begin position="616"/>
        <end position="626"/>
    </location>
</feature>
<accession>A0AAD6SX33</accession>
<organism evidence="2 3">
    <name type="scientific">Mycena alexandri</name>
    <dbReference type="NCBI Taxonomy" id="1745969"/>
    <lineage>
        <taxon>Eukaryota</taxon>
        <taxon>Fungi</taxon>
        <taxon>Dikarya</taxon>
        <taxon>Basidiomycota</taxon>
        <taxon>Agaricomycotina</taxon>
        <taxon>Agaricomycetes</taxon>
        <taxon>Agaricomycetidae</taxon>
        <taxon>Agaricales</taxon>
        <taxon>Marasmiineae</taxon>
        <taxon>Mycenaceae</taxon>
        <taxon>Mycena</taxon>
    </lineage>
</organism>
<keyword evidence="3" id="KW-1185">Reference proteome</keyword>
<protein>
    <submittedName>
        <fullName evidence="2">Uncharacterized protein</fullName>
    </submittedName>
</protein>
<feature type="region of interest" description="Disordered" evidence="1">
    <location>
        <begin position="598"/>
        <end position="632"/>
    </location>
</feature>
<evidence type="ECO:0000256" key="1">
    <source>
        <dbReference type="SAM" id="MobiDB-lite"/>
    </source>
</evidence>
<feature type="region of interest" description="Disordered" evidence="1">
    <location>
        <begin position="648"/>
        <end position="751"/>
    </location>
</feature>
<dbReference type="EMBL" id="JARJCM010000050">
    <property type="protein sequence ID" value="KAJ7035430.1"/>
    <property type="molecule type" value="Genomic_DNA"/>
</dbReference>
<feature type="compositionally biased region" description="Acidic residues" evidence="1">
    <location>
        <begin position="367"/>
        <end position="390"/>
    </location>
</feature>
<evidence type="ECO:0000313" key="3">
    <source>
        <dbReference type="Proteomes" id="UP001218188"/>
    </source>
</evidence>